<evidence type="ECO:0000259" key="4">
    <source>
        <dbReference type="PROSITE" id="PS51371"/>
    </source>
</evidence>
<feature type="domain" description="CBS" evidence="4">
    <location>
        <begin position="78"/>
        <end position="136"/>
    </location>
</feature>
<dbReference type="AlphaFoldDB" id="A0A0D0PSN1"/>
<name>A0A0D0PSN1_KITGR</name>
<dbReference type="Gene3D" id="3.10.580.10">
    <property type="entry name" value="CBS-domain"/>
    <property type="match status" value="1"/>
</dbReference>
<dbReference type="PROSITE" id="PS51371">
    <property type="entry name" value="CBS"/>
    <property type="match status" value="2"/>
</dbReference>
<accession>A0A0D0PSN1</accession>
<feature type="region of interest" description="Disordered" evidence="3">
    <location>
        <begin position="1"/>
        <end position="24"/>
    </location>
</feature>
<feature type="domain" description="CBS" evidence="4">
    <location>
        <begin position="161"/>
        <end position="217"/>
    </location>
</feature>
<comment type="caution">
    <text evidence="5">The sequence shown here is derived from an EMBL/GenBank/DDBJ whole genome shotgun (WGS) entry which is preliminary data.</text>
</comment>
<dbReference type="OrthoDB" id="3851408at2"/>
<evidence type="ECO:0000256" key="3">
    <source>
        <dbReference type="SAM" id="MobiDB-lite"/>
    </source>
</evidence>
<proteinExistence type="predicted"/>
<keyword evidence="6" id="KW-1185">Reference proteome</keyword>
<evidence type="ECO:0000256" key="1">
    <source>
        <dbReference type="ARBA" id="ARBA00023122"/>
    </source>
</evidence>
<gene>
    <name evidence="5" type="ORF">TR51_16980</name>
</gene>
<dbReference type="InterPro" id="IPR051257">
    <property type="entry name" value="Diverse_CBS-Domain"/>
</dbReference>
<dbReference type="EMBL" id="JXZB01000002">
    <property type="protein sequence ID" value="KIQ65544.1"/>
    <property type="molecule type" value="Genomic_DNA"/>
</dbReference>
<protein>
    <recommendedName>
        <fullName evidence="4">CBS domain-containing protein</fullName>
    </recommendedName>
</protein>
<organism evidence="5 6">
    <name type="scientific">Kitasatospora griseola</name>
    <name type="common">Streptomyces griseolosporeus</name>
    <dbReference type="NCBI Taxonomy" id="2064"/>
    <lineage>
        <taxon>Bacteria</taxon>
        <taxon>Bacillati</taxon>
        <taxon>Actinomycetota</taxon>
        <taxon>Actinomycetes</taxon>
        <taxon>Kitasatosporales</taxon>
        <taxon>Streptomycetaceae</taxon>
        <taxon>Kitasatospora</taxon>
    </lineage>
</organism>
<sequence length="281" mass="30670">MTEFDHFRAGSEAVRSQPDRPWRPGEELRQDLLFRYLSAVASAAESRPGTAEQPSSEEAPSRPQAEPTEHALRVRDAMQVPAAAVLGSTPFLDLVRAFAREHLSAVAVIDAEERVVGVVSESDLLAKAAIEAGTPKAGPISRLRQHGLYEKSRGETAATLMTAPAITVHPGTPVTQAAWLAARSRLKRLPVTDHHGRLVGTVSRMDLLTALVRDDDRIREEIRCDILERALNIDPGSVQIEVDHGLVTLKGHLDSDRSTKLLEQVWAIEDVVGVVDDLDDV</sequence>
<dbReference type="Proteomes" id="UP000032066">
    <property type="component" value="Unassembled WGS sequence"/>
</dbReference>
<dbReference type="RefSeq" id="WP_043911829.1">
    <property type="nucleotide sequence ID" value="NZ_JXZB01000002.1"/>
</dbReference>
<keyword evidence="1 2" id="KW-0129">CBS domain</keyword>
<dbReference type="PATRIC" id="fig|2064.6.peg.3643"/>
<dbReference type="PANTHER" id="PTHR43080">
    <property type="entry name" value="CBS DOMAIN-CONTAINING PROTEIN CBSX3, MITOCHONDRIAL"/>
    <property type="match status" value="1"/>
</dbReference>
<evidence type="ECO:0000256" key="2">
    <source>
        <dbReference type="PROSITE-ProRule" id="PRU00703"/>
    </source>
</evidence>
<dbReference type="InterPro" id="IPR007055">
    <property type="entry name" value="BON_dom"/>
</dbReference>
<dbReference type="STRING" id="2064.TR51_16980"/>
<reference evidence="5 6" key="1">
    <citation type="submission" date="2015-02" db="EMBL/GenBank/DDBJ databases">
        <title>Draft genome sequence of Kitasatospora griseola MF730-N6, a bafilomycin, terpentecin and satosporin producer.</title>
        <authorList>
            <person name="Arens J.C."/>
            <person name="Haltli B."/>
            <person name="Kerr R.G."/>
        </authorList>
    </citation>
    <scope>NUCLEOTIDE SEQUENCE [LARGE SCALE GENOMIC DNA]</scope>
    <source>
        <strain evidence="5 6">MF730-N6</strain>
    </source>
</reference>
<dbReference type="SMART" id="SM00116">
    <property type="entry name" value="CBS"/>
    <property type="match status" value="2"/>
</dbReference>
<feature type="region of interest" description="Disordered" evidence="3">
    <location>
        <begin position="44"/>
        <end position="70"/>
    </location>
</feature>
<evidence type="ECO:0000313" key="5">
    <source>
        <dbReference type="EMBL" id="KIQ65544.1"/>
    </source>
</evidence>
<dbReference type="Pfam" id="PF00571">
    <property type="entry name" value="CBS"/>
    <property type="match status" value="2"/>
</dbReference>
<dbReference type="SUPFAM" id="SSF54631">
    <property type="entry name" value="CBS-domain pair"/>
    <property type="match status" value="1"/>
</dbReference>
<dbReference type="Pfam" id="PF04972">
    <property type="entry name" value="BON"/>
    <property type="match status" value="1"/>
</dbReference>
<dbReference type="InterPro" id="IPR046342">
    <property type="entry name" value="CBS_dom_sf"/>
</dbReference>
<dbReference type="InterPro" id="IPR000644">
    <property type="entry name" value="CBS_dom"/>
</dbReference>
<dbReference type="PANTHER" id="PTHR43080:SF29">
    <property type="entry name" value="OS02G0818000 PROTEIN"/>
    <property type="match status" value="1"/>
</dbReference>
<dbReference type="Gene3D" id="3.30.1340.30">
    <property type="match status" value="1"/>
</dbReference>
<evidence type="ECO:0000313" key="6">
    <source>
        <dbReference type="Proteomes" id="UP000032066"/>
    </source>
</evidence>